<keyword evidence="2 5" id="KW-0378">Hydrolase</keyword>
<dbReference type="Gene3D" id="3.40.50.300">
    <property type="entry name" value="P-loop containing nucleotide triphosphate hydrolases"/>
    <property type="match status" value="3"/>
</dbReference>
<dbReference type="InterPro" id="IPR000212">
    <property type="entry name" value="DNA_helicase_UvrD/REP"/>
</dbReference>
<dbReference type="GO" id="GO:0016787">
    <property type="term" value="F:hydrolase activity"/>
    <property type="evidence" value="ECO:0007669"/>
    <property type="project" value="UniProtKB-KW"/>
</dbReference>
<dbReference type="Pfam" id="PF00580">
    <property type="entry name" value="UvrD-helicase"/>
    <property type="match status" value="1"/>
</dbReference>
<evidence type="ECO:0000259" key="7">
    <source>
        <dbReference type="PROSITE" id="PS51198"/>
    </source>
</evidence>
<dbReference type="RefSeq" id="WP_209649403.1">
    <property type="nucleotide sequence ID" value="NZ_JAGGLL010000007.1"/>
</dbReference>
<organism evidence="8 9">
    <name type="scientific">Clostridium punense</name>
    <dbReference type="NCBI Taxonomy" id="1054297"/>
    <lineage>
        <taxon>Bacteria</taxon>
        <taxon>Bacillati</taxon>
        <taxon>Bacillota</taxon>
        <taxon>Clostridia</taxon>
        <taxon>Eubacteriales</taxon>
        <taxon>Clostridiaceae</taxon>
        <taxon>Clostridium</taxon>
    </lineage>
</organism>
<evidence type="ECO:0000256" key="6">
    <source>
        <dbReference type="SAM" id="Coils"/>
    </source>
</evidence>
<evidence type="ECO:0000256" key="4">
    <source>
        <dbReference type="ARBA" id="ARBA00022840"/>
    </source>
</evidence>
<dbReference type="InterPro" id="IPR027417">
    <property type="entry name" value="P-loop_NTPase"/>
</dbReference>
<evidence type="ECO:0000256" key="3">
    <source>
        <dbReference type="ARBA" id="ARBA00022806"/>
    </source>
</evidence>
<feature type="coiled-coil region" evidence="6">
    <location>
        <begin position="12"/>
        <end position="46"/>
    </location>
</feature>
<evidence type="ECO:0000256" key="2">
    <source>
        <dbReference type="ARBA" id="ARBA00022801"/>
    </source>
</evidence>
<feature type="domain" description="UvrD-like helicase ATP-binding" evidence="7">
    <location>
        <begin position="210"/>
        <end position="592"/>
    </location>
</feature>
<dbReference type="EC" id="3.6.4.12" evidence="8"/>
<dbReference type="Pfam" id="PF13538">
    <property type="entry name" value="UvrD_C_2"/>
    <property type="match status" value="1"/>
</dbReference>
<evidence type="ECO:0000313" key="8">
    <source>
        <dbReference type="EMBL" id="MBP2021360.1"/>
    </source>
</evidence>
<keyword evidence="3 5" id="KW-0347">Helicase</keyword>
<keyword evidence="6" id="KW-0175">Coiled coil</keyword>
<evidence type="ECO:0000256" key="5">
    <source>
        <dbReference type="PROSITE-ProRule" id="PRU00560"/>
    </source>
</evidence>
<dbReference type="Proteomes" id="UP001519308">
    <property type="component" value="Unassembled WGS sequence"/>
</dbReference>
<keyword evidence="1 5" id="KW-0547">Nucleotide-binding</keyword>
<keyword evidence="4 5" id="KW-0067">ATP-binding</keyword>
<dbReference type="GO" id="GO:0003678">
    <property type="term" value="F:DNA helicase activity"/>
    <property type="evidence" value="ECO:0007669"/>
    <property type="project" value="UniProtKB-EC"/>
</dbReference>
<sequence length="761" mass="88047">MSISVEERSYEEKRLKKTIDTIKEQLSKAEDDIERAINEAKEIKKSFWETQPIVPESMSDLNTIVDITQNVHAVKREQLRQDTKNVAIKKLKKLLSSPYFGRVDFLEQGESSEDNIYIGVGTLIDDDYEMLIYDWRAPVCSLFYDNEEGKASYRCPEGTISGEVTLRRQFGISKGHLDYVFNSSLKIDDDILQKTLSKSSDEKMKTIITSIQKEQNKIIRDEDNSVLIVQGPAGSGKTSIALHRVAYILYKYANKNVTSENVVIFSPNEIFNDYISGVLPELGENNVYQTTFMEYVRNSLSGNLRIEDSNEQMEYILSAKRNREYYLRKDNITFKTSVLFAEIIKRYVDYIERDGVKFTDITFKGFLIIKGEEIKSLFYTTYSKWPMDHRFKEIIQDIEQRIKPVEKERLKQIEEELSESDDFYDDVQAMSRVKLKNELQDLKGYIRRTLSINPLRSYKNLLSNHKLFLSLAEGLDLPSNIKEILTQSFNFLQSGIIKYEDITPLLYINYALGCERAMNNIKYVIIDEAQDYSPFQYLIIKKLFPKAGFTILGDINQSINPNVNTLDYNIIADIFGDKKSSIMNLTKSYRCTTEISNFTREVLKTYDFENTYRQGEKPKVVQSLNEEGKMEAVIKDIDELRAAGMESIGIICRTASKASKVYKHLMKVRNNEEEIFLLQKDDSEFNSGVTVTPSYLAKGLEFDGVIIVDGDEGDYKEEGERKLFYTICTRALHMLHIHFVNKPSRFIQDIDPRLYTSSKSF</sequence>
<gene>
    <name evidence="8" type="ORF">J2Z44_001156</name>
</gene>
<feature type="binding site" evidence="5">
    <location>
        <begin position="231"/>
        <end position="238"/>
    </location>
    <ligand>
        <name>ATP</name>
        <dbReference type="ChEBI" id="CHEBI:30616"/>
    </ligand>
</feature>
<comment type="caution">
    <text evidence="8">The sequence shown here is derived from an EMBL/GenBank/DDBJ whole genome shotgun (WGS) entry which is preliminary data.</text>
</comment>
<dbReference type="InterPro" id="IPR027785">
    <property type="entry name" value="UvrD-like_helicase_C"/>
</dbReference>
<protein>
    <submittedName>
        <fullName evidence="8">DNA helicase-2/ATP-dependent DNA helicase PcrA</fullName>
        <ecNumber evidence="8">3.6.4.12</ecNumber>
    </submittedName>
</protein>
<evidence type="ECO:0000256" key="1">
    <source>
        <dbReference type="ARBA" id="ARBA00022741"/>
    </source>
</evidence>
<dbReference type="EMBL" id="JAGGLL010000007">
    <property type="protein sequence ID" value="MBP2021360.1"/>
    <property type="molecule type" value="Genomic_DNA"/>
</dbReference>
<name>A0ABS4K286_9CLOT</name>
<dbReference type="PANTHER" id="PTHR11070:SF17">
    <property type="entry name" value="DNA HELICASE IV"/>
    <property type="match status" value="1"/>
</dbReference>
<dbReference type="PROSITE" id="PS51198">
    <property type="entry name" value="UVRD_HELICASE_ATP_BIND"/>
    <property type="match status" value="1"/>
</dbReference>
<dbReference type="NCBIfam" id="NF041464">
    <property type="entry name" value="HelD_BACSU"/>
    <property type="match status" value="1"/>
</dbReference>
<proteinExistence type="predicted"/>
<dbReference type="InterPro" id="IPR048228">
    <property type="entry name" value="HelD_bacillota"/>
</dbReference>
<evidence type="ECO:0000313" key="9">
    <source>
        <dbReference type="Proteomes" id="UP001519308"/>
    </source>
</evidence>
<keyword evidence="9" id="KW-1185">Reference proteome</keyword>
<dbReference type="SUPFAM" id="SSF52540">
    <property type="entry name" value="P-loop containing nucleoside triphosphate hydrolases"/>
    <property type="match status" value="1"/>
</dbReference>
<dbReference type="PANTHER" id="PTHR11070">
    <property type="entry name" value="UVRD / RECB / PCRA DNA HELICASE FAMILY MEMBER"/>
    <property type="match status" value="1"/>
</dbReference>
<dbReference type="InterPro" id="IPR014016">
    <property type="entry name" value="UvrD-like_ATP-bd"/>
</dbReference>
<accession>A0ABS4K286</accession>
<reference evidence="8 9" key="1">
    <citation type="submission" date="2021-03" db="EMBL/GenBank/DDBJ databases">
        <title>Genomic Encyclopedia of Type Strains, Phase IV (KMG-IV): sequencing the most valuable type-strain genomes for metagenomic binning, comparative biology and taxonomic classification.</title>
        <authorList>
            <person name="Goeker M."/>
        </authorList>
    </citation>
    <scope>NUCLEOTIDE SEQUENCE [LARGE SCALE GENOMIC DNA]</scope>
    <source>
        <strain evidence="8 9">DSM 28650</strain>
    </source>
</reference>